<evidence type="ECO:0000256" key="1">
    <source>
        <dbReference type="SAM" id="MobiDB-lite"/>
    </source>
</evidence>
<dbReference type="AlphaFoldDB" id="B0RSY1"/>
<dbReference type="HOGENOM" id="CLU_3319295_0_0_6"/>
<reference evidence="2 3" key="1">
    <citation type="journal article" date="2008" name="J. Biotechnol.">
        <title>The genome of Xanthomonas campestris pv. campestris B100 and its use for the reconstruction of metabolic pathways involved in xanthan biosynthesis.</title>
        <authorList>
            <person name="Vorholter F.J."/>
            <person name="Schneiker S."/>
            <person name="Goesmann A."/>
            <person name="Krause L."/>
            <person name="Bekel T."/>
            <person name="Kaiser O."/>
            <person name="Linke B."/>
            <person name="Patschkowski T."/>
            <person name="Ruckert C."/>
            <person name="Schmid J."/>
            <person name="Sidhu V.K."/>
            <person name="Sieber V."/>
            <person name="Tauch A."/>
            <person name="Watt S.A."/>
            <person name="Weisshaar B."/>
            <person name="Becker A."/>
            <person name="Niehaus K."/>
            <person name="Puhler A."/>
        </authorList>
    </citation>
    <scope>NUCLEOTIDE SEQUENCE [LARGE SCALE GENOMIC DNA]</scope>
    <source>
        <strain evidence="2 3">B100</strain>
    </source>
</reference>
<evidence type="ECO:0000313" key="2">
    <source>
        <dbReference type="EMBL" id="CAP51567.1"/>
    </source>
</evidence>
<protein>
    <submittedName>
        <fullName evidence="2">Uncharacterized protein</fullName>
    </submittedName>
</protein>
<evidence type="ECO:0000313" key="3">
    <source>
        <dbReference type="Proteomes" id="UP000001188"/>
    </source>
</evidence>
<accession>B0RSY1</accession>
<organism evidence="2 3">
    <name type="scientific">Xanthomonas campestris pv. campestris (strain B100)</name>
    <dbReference type="NCBI Taxonomy" id="509169"/>
    <lineage>
        <taxon>Bacteria</taxon>
        <taxon>Pseudomonadati</taxon>
        <taxon>Pseudomonadota</taxon>
        <taxon>Gammaproteobacteria</taxon>
        <taxon>Lysobacterales</taxon>
        <taxon>Lysobacteraceae</taxon>
        <taxon>Xanthomonas</taxon>
    </lineage>
</organism>
<gene>
    <name evidence="2" type="ORF">XCCB100_2212</name>
</gene>
<dbReference type="KEGG" id="xca:xcc-b100_2212"/>
<feature type="compositionally biased region" description="Basic and acidic residues" evidence="1">
    <location>
        <begin position="28"/>
        <end position="39"/>
    </location>
</feature>
<proteinExistence type="predicted"/>
<dbReference type="EMBL" id="AM920689">
    <property type="protein sequence ID" value="CAP51567.1"/>
    <property type="molecule type" value="Genomic_DNA"/>
</dbReference>
<sequence>MYLPALPLRYGAPEKLKARAKAKQKAASGERRAAIRADG</sequence>
<dbReference type="Proteomes" id="UP000001188">
    <property type="component" value="Chromosome"/>
</dbReference>
<feature type="region of interest" description="Disordered" evidence="1">
    <location>
        <begin position="19"/>
        <end position="39"/>
    </location>
</feature>
<name>B0RSY1_XANCB</name>